<feature type="region of interest" description="Disordered" evidence="1">
    <location>
        <begin position="125"/>
        <end position="160"/>
    </location>
</feature>
<gene>
    <name evidence="2" type="ORF">Acr_29g0004630</name>
</gene>
<evidence type="ECO:0000313" key="2">
    <source>
        <dbReference type="EMBL" id="GFZ21301.1"/>
    </source>
</evidence>
<comment type="caution">
    <text evidence="2">The sequence shown here is derived from an EMBL/GenBank/DDBJ whole genome shotgun (WGS) entry which is preliminary data.</text>
</comment>
<feature type="compositionally biased region" description="Acidic residues" evidence="1">
    <location>
        <begin position="150"/>
        <end position="160"/>
    </location>
</feature>
<dbReference type="AlphaFoldDB" id="A0A7J0HEA8"/>
<accession>A0A7J0HEA8</accession>
<proteinExistence type="predicted"/>
<sequence length="160" mass="18361">MVHTKNPTLCNVDEGGSQPPKKSKRKRPMSETGGPKAKKRKYEARKEIARWKKSLEGQKVTCERMVSTMEGADAETKEVVKILKNVGLSFFFKLLRSPRSKRRTTICYDTRVEFYVTELEKLGDAKYKTESESEEEEDEGSKEQRGGEQGTEEEDESEEE</sequence>
<organism evidence="2 3">
    <name type="scientific">Actinidia rufa</name>
    <dbReference type="NCBI Taxonomy" id="165716"/>
    <lineage>
        <taxon>Eukaryota</taxon>
        <taxon>Viridiplantae</taxon>
        <taxon>Streptophyta</taxon>
        <taxon>Embryophyta</taxon>
        <taxon>Tracheophyta</taxon>
        <taxon>Spermatophyta</taxon>
        <taxon>Magnoliopsida</taxon>
        <taxon>eudicotyledons</taxon>
        <taxon>Gunneridae</taxon>
        <taxon>Pentapetalae</taxon>
        <taxon>asterids</taxon>
        <taxon>Ericales</taxon>
        <taxon>Actinidiaceae</taxon>
        <taxon>Actinidia</taxon>
    </lineage>
</organism>
<reference evidence="2 3" key="1">
    <citation type="submission" date="2019-07" db="EMBL/GenBank/DDBJ databases">
        <title>De Novo Assembly of kiwifruit Actinidia rufa.</title>
        <authorList>
            <person name="Sugita-Konishi S."/>
            <person name="Sato K."/>
            <person name="Mori E."/>
            <person name="Abe Y."/>
            <person name="Kisaki G."/>
            <person name="Hamano K."/>
            <person name="Suezawa K."/>
            <person name="Otani M."/>
            <person name="Fukuda T."/>
            <person name="Manabe T."/>
            <person name="Gomi K."/>
            <person name="Tabuchi M."/>
            <person name="Akimitsu K."/>
            <person name="Kataoka I."/>
        </authorList>
    </citation>
    <scope>NUCLEOTIDE SEQUENCE [LARGE SCALE GENOMIC DNA]</scope>
    <source>
        <strain evidence="3">cv. Fuchu</strain>
    </source>
</reference>
<feature type="region of interest" description="Disordered" evidence="1">
    <location>
        <begin position="1"/>
        <end position="43"/>
    </location>
</feature>
<name>A0A7J0HEA8_9ERIC</name>
<dbReference type="Proteomes" id="UP000585474">
    <property type="component" value="Unassembled WGS sequence"/>
</dbReference>
<keyword evidence="3" id="KW-1185">Reference proteome</keyword>
<dbReference type="EMBL" id="BJWL01000029">
    <property type="protein sequence ID" value="GFZ21301.1"/>
    <property type="molecule type" value="Genomic_DNA"/>
</dbReference>
<evidence type="ECO:0000313" key="3">
    <source>
        <dbReference type="Proteomes" id="UP000585474"/>
    </source>
</evidence>
<evidence type="ECO:0000256" key="1">
    <source>
        <dbReference type="SAM" id="MobiDB-lite"/>
    </source>
</evidence>
<protein>
    <submittedName>
        <fullName evidence="2">Uncharacterized protein</fullName>
    </submittedName>
</protein>